<sequence>MPWQDMDVTADDATSPPLAFSGQRLDWRDLPRHVRSRIAELAGAPVSAEIGATTGFSPGFAAVLELSDGRQAFVKAVSTEQNPDSPNLSRREIHVARALPAEVPAPRMLWSDDDGDWVIVAFEVAHGRAPEQPWRSEDLAQVLDALIALAQVELPFPSLLPRYDEEMATAFTGWRTLLRDPELARIAAAVDAGELGSWAAAHIDELAVWEQDGLRALSGNALVHGDLRADNVILDGPRTWFIDWPHAAQGAPWVDLAFMLPSVAMQGGGDPQQIFWSHPSSEGVAPAELRAALAGLAGYLAAGSFAPAPLGIPNLRAFQRAQAVAALVWLRELS</sequence>
<reference evidence="2" key="1">
    <citation type="submission" date="2016-10" db="EMBL/GenBank/DDBJ databases">
        <title>Sequence of Gallionella enrichment culture.</title>
        <authorList>
            <person name="Poehlein A."/>
            <person name="Muehling M."/>
            <person name="Daniel R."/>
        </authorList>
    </citation>
    <scope>NUCLEOTIDE SEQUENCE</scope>
</reference>
<evidence type="ECO:0000259" key="1">
    <source>
        <dbReference type="Pfam" id="PF01636"/>
    </source>
</evidence>
<dbReference type="InterPro" id="IPR008266">
    <property type="entry name" value="Tyr_kinase_AS"/>
</dbReference>
<dbReference type="AlphaFoldDB" id="A0A1J5QYA1"/>
<keyword evidence="2" id="KW-0808">Transferase</keyword>
<comment type="caution">
    <text evidence="2">The sequence shown here is derived from an EMBL/GenBank/DDBJ whole genome shotgun (WGS) entry which is preliminary data.</text>
</comment>
<dbReference type="InterPro" id="IPR002575">
    <property type="entry name" value="Aminoglycoside_PTrfase"/>
</dbReference>
<proteinExistence type="predicted"/>
<dbReference type="Pfam" id="PF01636">
    <property type="entry name" value="APH"/>
    <property type="match status" value="1"/>
</dbReference>
<feature type="domain" description="Aminoglycoside phosphotransferase" evidence="1">
    <location>
        <begin position="71"/>
        <end position="293"/>
    </location>
</feature>
<name>A0A1J5QYA1_9ZZZZ</name>
<organism evidence="2">
    <name type="scientific">mine drainage metagenome</name>
    <dbReference type="NCBI Taxonomy" id="410659"/>
    <lineage>
        <taxon>unclassified sequences</taxon>
        <taxon>metagenomes</taxon>
        <taxon>ecological metagenomes</taxon>
    </lineage>
</organism>
<evidence type="ECO:0000313" key="2">
    <source>
        <dbReference type="EMBL" id="OIQ88250.1"/>
    </source>
</evidence>
<dbReference type="EMBL" id="MLJW01000380">
    <property type="protein sequence ID" value="OIQ88250.1"/>
    <property type="molecule type" value="Genomic_DNA"/>
</dbReference>
<protein>
    <submittedName>
        <fullName evidence="2">Phosphotransferase enzyme family protein</fullName>
    </submittedName>
</protein>
<accession>A0A1J5QYA1</accession>
<dbReference type="GO" id="GO:0004672">
    <property type="term" value="F:protein kinase activity"/>
    <property type="evidence" value="ECO:0007669"/>
    <property type="project" value="InterPro"/>
</dbReference>
<dbReference type="SUPFAM" id="SSF56112">
    <property type="entry name" value="Protein kinase-like (PK-like)"/>
    <property type="match status" value="1"/>
</dbReference>
<gene>
    <name evidence="2" type="ORF">GALL_298670</name>
</gene>
<dbReference type="InterPro" id="IPR011009">
    <property type="entry name" value="Kinase-like_dom_sf"/>
</dbReference>
<dbReference type="PROSITE" id="PS00109">
    <property type="entry name" value="PROTEIN_KINASE_TYR"/>
    <property type="match status" value="1"/>
</dbReference>
<dbReference type="Gene3D" id="3.90.1200.10">
    <property type="match status" value="1"/>
</dbReference>